<dbReference type="RefSeq" id="WP_109821536.1">
    <property type="nucleotide sequence ID" value="NZ_QGKL01000004.1"/>
</dbReference>
<dbReference type="Proteomes" id="UP000245506">
    <property type="component" value="Unassembled WGS sequence"/>
</dbReference>
<feature type="transmembrane region" description="Helical" evidence="1">
    <location>
        <begin position="36"/>
        <end position="56"/>
    </location>
</feature>
<accession>A0A317CN70</accession>
<keyword evidence="1" id="KW-0812">Transmembrane</keyword>
<sequence>MKVSLINKILLYLEMIPIMILLILSLFLLLGASGPINILLVVLSISSMVSLINLILKTISGDVDDINVWYIYLAHIGLAITIMGALVLLIDGNGFKSHTPGVPYSAFSFGLVVCVPYLHVMIINKIL</sequence>
<evidence type="ECO:0000256" key="1">
    <source>
        <dbReference type="SAM" id="Phobius"/>
    </source>
</evidence>
<keyword evidence="3" id="KW-1185">Reference proteome</keyword>
<feature type="transmembrane region" description="Helical" evidence="1">
    <location>
        <begin position="68"/>
        <end position="90"/>
    </location>
</feature>
<comment type="caution">
    <text evidence="2">The sequence shown here is derived from an EMBL/GenBank/DDBJ whole genome shotgun (WGS) entry which is preliminary data.</text>
</comment>
<evidence type="ECO:0000313" key="2">
    <source>
        <dbReference type="EMBL" id="PWQ99641.1"/>
    </source>
</evidence>
<proteinExistence type="predicted"/>
<dbReference type="AlphaFoldDB" id="A0A317CN70"/>
<dbReference type="OrthoDB" id="7068311at2"/>
<keyword evidence="1" id="KW-1133">Transmembrane helix</keyword>
<feature type="transmembrane region" description="Helical" evidence="1">
    <location>
        <begin position="102"/>
        <end position="123"/>
    </location>
</feature>
<name>A0A317CN70_9GAMM</name>
<keyword evidence="1" id="KW-0472">Membrane</keyword>
<gene>
    <name evidence="2" type="ORF">DKT75_00795</name>
</gene>
<organism evidence="2 3">
    <name type="scientific">Leucothrix arctica</name>
    <dbReference type="NCBI Taxonomy" id="1481894"/>
    <lineage>
        <taxon>Bacteria</taxon>
        <taxon>Pseudomonadati</taxon>
        <taxon>Pseudomonadota</taxon>
        <taxon>Gammaproteobacteria</taxon>
        <taxon>Thiotrichales</taxon>
        <taxon>Thiotrichaceae</taxon>
        <taxon>Leucothrix</taxon>
    </lineage>
</organism>
<dbReference type="EMBL" id="QGKL01000004">
    <property type="protein sequence ID" value="PWQ99641.1"/>
    <property type="molecule type" value="Genomic_DNA"/>
</dbReference>
<feature type="transmembrane region" description="Helical" evidence="1">
    <location>
        <begin position="9"/>
        <end position="30"/>
    </location>
</feature>
<reference evidence="2 3" key="1">
    <citation type="submission" date="2018-05" db="EMBL/GenBank/DDBJ databases">
        <title>Leucothrix arctica sp. nov., isolated from Arctic seawater.</title>
        <authorList>
            <person name="Choi A."/>
            <person name="Baek K."/>
        </authorList>
    </citation>
    <scope>NUCLEOTIDE SEQUENCE [LARGE SCALE GENOMIC DNA]</scope>
    <source>
        <strain evidence="2 3">IMCC9719</strain>
    </source>
</reference>
<evidence type="ECO:0000313" key="3">
    <source>
        <dbReference type="Proteomes" id="UP000245506"/>
    </source>
</evidence>
<protein>
    <submittedName>
        <fullName evidence="2">Uncharacterized protein</fullName>
    </submittedName>
</protein>